<dbReference type="Proteomes" id="UP000077667">
    <property type="component" value="Chromosome"/>
</dbReference>
<evidence type="ECO:0000259" key="5">
    <source>
        <dbReference type="Pfam" id="PF04542"/>
    </source>
</evidence>
<dbReference type="Pfam" id="PF08281">
    <property type="entry name" value="Sigma70_r4_2"/>
    <property type="match status" value="1"/>
</dbReference>
<evidence type="ECO:0000256" key="4">
    <source>
        <dbReference type="ARBA" id="ARBA00023163"/>
    </source>
</evidence>
<dbReference type="InterPro" id="IPR039425">
    <property type="entry name" value="RNA_pol_sigma-70-like"/>
</dbReference>
<feature type="domain" description="RNA polymerase sigma-70 region 2" evidence="5">
    <location>
        <begin position="26"/>
        <end position="92"/>
    </location>
</feature>
<dbReference type="InterPro" id="IPR013324">
    <property type="entry name" value="RNA_pol_sigma_r3/r4-like"/>
</dbReference>
<proteinExistence type="inferred from homology"/>
<keyword evidence="8" id="KW-1185">Reference proteome</keyword>
<dbReference type="InterPro" id="IPR013325">
    <property type="entry name" value="RNA_pol_sigma_r2"/>
</dbReference>
<dbReference type="InterPro" id="IPR007627">
    <property type="entry name" value="RNA_pol_sigma70_r2"/>
</dbReference>
<comment type="similarity">
    <text evidence="1">Belongs to the sigma-70 factor family. ECF subfamily.</text>
</comment>
<dbReference type="KEGG" id="nia:A8C56_18580"/>
<accession>A0A1A9I5U7</accession>
<dbReference type="GO" id="GO:0016987">
    <property type="term" value="F:sigma factor activity"/>
    <property type="evidence" value="ECO:0007669"/>
    <property type="project" value="UniProtKB-KW"/>
</dbReference>
<gene>
    <name evidence="7" type="ORF">A8C56_18580</name>
</gene>
<dbReference type="InterPro" id="IPR014284">
    <property type="entry name" value="RNA_pol_sigma-70_dom"/>
</dbReference>
<dbReference type="Gene3D" id="1.10.1740.10">
    <property type="match status" value="1"/>
</dbReference>
<evidence type="ECO:0000256" key="1">
    <source>
        <dbReference type="ARBA" id="ARBA00010641"/>
    </source>
</evidence>
<dbReference type="GO" id="GO:0006352">
    <property type="term" value="P:DNA-templated transcription initiation"/>
    <property type="evidence" value="ECO:0007669"/>
    <property type="project" value="InterPro"/>
</dbReference>
<dbReference type="STRING" id="1176587.A8C56_18580"/>
<dbReference type="AlphaFoldDB" id="A0A1A9I5U7"/>
<dbReference type="NCBIfam" id="TIGR02937">
    <property type="entry name" value="sigma70-ECF"/>
    <property type="match status" value="1"/>
</dbReference>
<name>A0A1A9I5U7_9BACT</name>
<dbReference type="EMBL" id="CP015772">
    <property type="protein sequence ID" value="ANH82715.1"/>
    <property type="molecule type" value="Genomic_DNA"/>
</dbReference>
<evidence type="ECO:0008006" key="9">
    <source>
        <dbReference type="Google" id="ProtNLM"/>
    </source>
</evidence>
<dbReference type="PANTHER" id="PTHR43133">
    <property type="entry name" value="RNA POLYMERASE ECF-TYPE SIGMA FACTO"/>
    <property type="match status" value="1"/>
</dbReference>
<keyword evidence="2" id="KW-0805">Transcription regulation</keyword>
<dbReference type="SUPFAM" id="SSF88946">
    <property type="entry name" value="Sigma2 domain of RNA polymerase sigma factors"/>
    <property type="match status" value="1"/>
</dbReference>
<evidence type="ECO:0000256" key="3">
    <source>
        <dbReference type="ARBA" id="ARBA00023082"/>
    </source>
</evidence>
<dbReference type="InterPro" id="IPR013249">
    <property type="entry name" value="RNA_pol_sigma70_r4_t2"/>
</dbReference>
<dbReference type="Gene3D" id="1.10.10.10">
    <property type="entry name" value="Winged helix-like DNA-binding domain superfamily/Winged helix DNA-binding domain"/>
    <property type="match status" value="1"/>
</dbReference>
<dbReference type="GO" id="GO:0003677">
    <property type="term" value="F:DNA binding"/>
    <property type="evidence" value="ECO:0007669"/>
    <property type="project" value="InterPro"/>
</dbReference>
<sequence>MKDRAHLLYLQNRVAYARDQAAYKELYLYFHPALYKMAYTILQQDVLAEEVVADVMIRIWTMENKLAYVGHLNTYLLTAARNTAITYLKKHRMETRLPEAAGNGEPMSADTPDQQLMATELSVLIEQTVQALPPQCQMVYRLIKEEELSYKEAGAVLELSQNTLETHMRSALKKLRNALDDYLMKKKS</sequence>
<organism evidence="7 8">
    <name type="scientific">Niabella ginsenosidivorans</name>
    <dbReference type="NCBI Taxonomy" id="1176587"/>
    <lineage>
        <taxon>Bacteria</taxon>
        <taxon>Pseudomonadati</taxon>
        <taxon>Bacteroidota</taxon>
        <taxon>Chitinophagia</taxon>
        <taxon>Chitinophagales</taxon>
        <taxon>Chitinophagaceae</taxon>
        <taxon>Niabella</taxon>
    </lineage>
</organism>
<protein>
    <recommendedName>
        <fullName evidence="9">RNA polymerase sigma-70 factor</fullName>
    </recommendedName>
</protein>
<evidence type="ECO:0000313" key="8">
    <source>
        <dbReference type="Proteomes" id="UP000077667"/>
    </source>
</evidence>
<keyword evidence="3" id="KW-0731">Sigma factor</keyword>
<evidence type="ECO:0000313" key="7">
    <source>
        <dbReference type="EMBL" id="ANH82715.1"/>
    </source>
</evidence>
<dbReference type="Pfam" id="PF04542">
    <property type="entry name" value="Sigma70_r2"/>
    <property type="match status" value="1"/>
</dbReference>
<feature type="domain" description="RNA polymerase sigma factor 70 region 4 type 2" evidence="6">
    <location>
        <begin position="124"/>
        <end position="175"/>
    </location>
</feature>
<dbReference type="OrthoDB" id="659361at2"/>
<dbReference type="CDD" id="cd06171">
    <property type="entry name" value="Sigma70_r4"/>
    <property type="match status" value="1"/>
</dbReference>
<dbReference type="PANTHER" id="PTHR43133:SF46">
    <property type="entry name" value="RNA POLYMERASE SIGMA-70 FACTOR ECF SUBFAMILY"/>
    <property type="match status" value="1"/>
</dbReference>
<dbReference type="RefSeq" id="WP_067759397.1">
    <property type="nucleotide sequence ID" value="NZ_CP015772.1"/>
</dbReference>
<keyword evidence="4" id="KW-0804">Transcription</keyword>
<reference evidence="7 8" key="1">
    <citation type="submission" date="2016-05" db="EMBL/GenBank/DDBJ databases">
        <title>Niabella ginsenosidivorans BS26 whole genome sequencing.</title>
        <authorList>
            <person name="Im W.T."/>
            <person name="Siddiqi M.Z."/>
        </authorList>
    </citation>
    <scope>NUCLEOTIDE SEQUENCE [LARGE SCALE GENOMIC DNA]</scope>
    <source>
        <strain evidence="7 8">BS26</strain>
    </source>
</reference>
<evidence type="ECO:0000259" key="6">
    <source>
        <dbReference type="Pfam" id="PF08281"/>
    </source>
</evidence>
<dbReference type="InterPro" id="IPR036388">
    <property type="entry name" value="WH-like_DNA-bd_sf"/>
</dbReference>
<evidence type="ECO:0000256" key="2">
    <source>
        <dbReference type="ARBA" id="ARBA00023015"/>
    </source>
</evidence>
<dbReference type="SUPFAM" id="SSF88659">
    <property type="entry name" value="Sigma3 and sigma4 domains of RNA polymerase sigma factors"/>
    <property type="match status" value="1"/>
</dbReference>